<evidence type="ECO:0000259" key="19">
    <source>
        <dbReference type="Pfam" id="PF00890"/>
    </source>
</evidence>
<evidence type="ECO:0000313" key="22">
    <source>
        <dbReference type="Proteomes" id="UP000305674"/>
    </source>
</evidence>
<evidence type="ECO:0000256" key="18">
    <source>
        <dbReference type="SAM" id="MobiDB-lite"/>
    </source>
</evidence>
<dbReference type="GO" id="GO:0009061">
    <property type="term" value="P:anaerobic respiration"/>
    <property type="evidence" value="ECO:0007669"/>
    <property type="project" value="TreeGrafter"/>
</dbReference>
<evidence type="ECO:0000256" key="14">
    <source>
        <dbReference type="ARBA" id="ARBA00030461"/>
    </source>
</evidence>
<evidence type="ECO:0000256" key="6">
    <source>
        <dbReference type="ARBA" id="ARBA00022448"/>
    </source>
</evidence>
<feature type="domain" description="FAD-dependent oxidoreductase 2 FAD-binding" evidence="19">
    <location>
        <begin position="7"/>
        <end position="411"/>
    </location>
</feature>
<evidence type="ECO:0000256" key="17">
    <source>
        <dbReference type="PIRSR" id="PIRSR630664-50"/>
    </source>
</evidence>
<dbReference type="InterPro" id="IPR036188">
    <property type="entry name" value="FAD/NAD-bd_sf"/>
</dbReference>
<evidence type="ECO:0000256" key="12">
    <source>
        <dbReference type="ARBA" id="ARBA00023002"/>
    </source>
</evidence>
<dbReference type="EMBL" id="SWCI01000010">
    <property type="protein sequence ID" value="TKB48101.1"/>
    <property type="molecule type" value="Genomic_DNA"/>
</dbReference>
<dbReference type="Gene3D" id="3.90.700.10">
    <property type="entry name" value="Succinate dehydrogenase/fumarate reductase flavoprotein, catalytic domain"/>
    <property type="match status" value="1"/>
</dbReference>
<dbReference type="Gene3D" id="1.20.58.100">
    <property type="entry name" value="Fumarate reductase/succinate dehydrogenase flavoprotein-like, C-terminal domain"/>
    <property type="match status" value="1"/>
</dbReference>
<dbReference type="Gene3D" id="3.50.50.60">
    <property type="entry name" value="FAD/NAD(P)-binding domain"/>
    <property type="match status" value="1"/>
</dbReference>
<dbReference type="Proteomes" id="UP000305674">
    <property type="component" value="Unassembled WGS sequence"/>
</dbReference>
<dbReference type="InterPro" id="IPR003952">
    <property type="entry name" value="FRD_SDH_FAD_BS"/>
</dbReference>
<evidence type="ECO:0000256" key="4">
    <source>
        <dbReference type="ARBA" id="ARBA00012792"/>
    </source>
</evidence>
<keyword evidence="12" id="KW-0560">Oxidoreductase</keyword>
<dbReference type="GO" id="GO:0009055">
    <property type="term" value="F:electron transfer activity"/>
    <property type="evidence" value="ECO:0007669"/>
    <property type="project" value="TreeGrafter"/>
</dbReference>
<dbReference type="GO" id="GO:0005886">
    <property type="term" value="C:plasma membrane"/>
    <property type="evidence" value="ECO:0007669"/>
    <property type="project" value="UniProtKB-SubCell"/>
</dbReference>
<dbReference type="AlphaFoldDB" id="A0A4U1BBF8"/>
<evidence type="ECO:0000256" key="11">
    <source>
        <dbReference type="ARBA" id="ARBA00022982"/>
    </source>
</evidence>
<keyword evidence="13" id="KW-0472">Membrane</keyword>
<keyword evidence="7" id="KW-1003">Cell membrane</keyword>
<dbReference type="FunFam" id="3.90.700.10:FF:000005">
    <property type="entry name" value="Succinate dehydrogenase flavoprotein subunit"/>
    <property type="match status" value="1"/>
</dbReference>
<evidence type="ECO:0000313" key="21">
    <source>
        <dbReference type="EMBL" id="TKB48101.1"/>
    </source>
</evidence>
<feature type="domain" description="Fumarate reductase/succinate dehydrogenase flavoprotein-like C-terminal" evidence="20">
    <location>
        <begin position="467"/>
        <end position="594"/>
    </location>
</feature>
<keyword evidence="9" id="KW-0285">Flavoprotein</keyword>
<dbReference type="Pfam" id="PF00890">
    <property type="entry name" value="FAD_binding_2"/>
    <property type="match status" value="1"/>
</dbReference>
<dbReference type="PANTHER" id="PTHR11632">
    <property type="entry name" value="SUCCINATE DEHYDROGENASE 2 FLAVOPROTEIN SUBUNIT"/>
    <property type="match status" value="1"/>
</dbReference>
<dbReference type="InterPro" id="IPR003953">
    <property type="entry name" value="FAD-dep_OxRdtase_2_FAD-bd"/>
</dbReference>
<comment type="similarity">
    <text evidence="3">Belongs to the FAD-dependent oxidoreductase 2 family. FRD/SDH subfamily.</text>
</comment>
<dbReference type="EC" id="1.3.5.1" evidence="4"/>
<dbReference type="GO" id="GO:0022900">
    <property type="term" value="P:electron transport chain"/>
    <property type="evidence" value="ECO:0007669"/>
    <property type="project" value="InterPro"/>
</dbReference>
<evidence type="ECO:0000256" key="16">
    <source>
        <dbReference type="ARBA" id="ARBA00066269"/>
    </source>
</evidence>
<evidence type="ECO:0000256" key="7">
    <source>
        <dbReference type="ARBA" id="ARBA00022475"/>
    </source>
</evidence>
<dbReference type="InterPro" id="IPR037099">
    <property type="entry name" value="Fum_R/Succ_DH_flav-like_C_sf"/>
</dbReference>
<feature type="region of interest" description="Disordered" evidence="18">
    <location>
        <begin position="622"/>
        <end position="649"/>
    </location>
</feature>
<evidence type="ECO:0000259" key="20">
    <source>
        <dbReference type="Pfam" id="PF02910"/>
    </source>
</evidence>
<keyword evidence="8" id="KW-0997">Cell inner membrane</keyword>
<dbReference type="RefSeq" id="WP_136853987.1">
    <property type="nucleotide sequence ID" value="NZ_SWCI01000010.1"/>
</dbReference>
<name>A0A4U1BBF8_9GAMM</name>
<comment type="cofactor">
    <cofactor evidence="1">
        <name>FAD</name>
        <dbReference type="ChEBI" id="CHEBI:57692"/>
    </cofactor>
</comment>
<protein>
    <recommendedName>
        <fullName evidence="5">Fumarate reductase flavoprotein subunit</fullName>
        <ecNumber evidence="4">1.3.5.1</ecNumber>
    </recommendedName>
    <alternativeName>
        <fullName evidence="14">Quinol-fumarate reductase flavoprotein subunit</fullName>
    </alternativeName>
</protein>
<dbReference type="Pfam" id="PF02910">
    <property type="entry name" value="Succ_DH_flav_C"/>
    <property type="match status" value="1"/>
</dbReference>
<evidence type="ECO:0000256" key="15">
    <source>
        <dbReference type="ARBA" id="ARBA00049220"/>
    </source>
</evidence>
<comment type="subcellular location">
    <subcellularLocation>
        <location evidence="2">Cell inner membrane</location>
        <topology evidence="2">Peripheral membrane protein</topology>
        <orientation evidence="2">Cytoplasmic side</orientation>
    </subcellularLocation>
</comment>
<dbReference type="NCBIfam" id="NF006383">
    <property type="entry name" value="PRK08626.1"/>
    <property type="match status" value="1"/>
</dbReference>
<dbReference type="FunFam" id="3.50.50.60:FF:000009">
    <property type="entry name" value="Succinate dehydrogenase flavoprotein subunit"/>
    <property type="match status" value="1"/>
</dbReference>
<organism evidence="21 22">
    <name type="scientific">Ferrimonas sediminicola</name>
    <dbReference type="NCBI Taxonomy" id="2569538"/>
    <lineage>
        <taxon>Bacteria</taxon>
        <taxon>Pseudomonadati</taxon>
        <taxon>Pseudomonadota</taxon>
        <taxon>Gammaproteobacteria</taxon>
        <taxon>Alteromonadales</taxon>
        <taxon>Ferrimonadaceae</taxon>
        <taxon>Ferrimonas</taxon>
    </lineage>
</organism>
<dbReference type="PANTHER" id="PTHR11632:SF71">
    <property type="entry name" value="FUMARATE REDUCTASE FLAVOPROTEIN SUBUNIT"/>
    <property type="match status" value="1"/>
</dbReference>
<keyword evidence="6" id="KW-0813">Transport</keyword>
<dbReference type="GO" id="GO:0008177">
    <property type="term" value="F:succinate dehydrogenase (quinone) activity"/>
    <property type="evidence" value="ECO:0007669"/>
    <property type="project" value="UniProtKB-EC"/>
</dbReference>
<evidence type="ECO:0000256" key="8">
    <source>
        <dbReference type="ARBA" id="ARBA00022519"/>
    </source>
</evidence>
<keyword evidence="10" id="KW-0274">FAD</keyword>
<dbReference type="InterPro" id="IPR014006">
    <property type="entry name" value="Succ_Dhase_FrdA_Gneg"/>
</dbReference>
<dbReference type="NCBIfam" id="TIGR01812">
    <property type="entry name" value="sdhA_frdA_Gneg"/>
    <property type="match status" value="1"/>
</dbReference>
<keyword evidence="11" id="KW-0249">Electron transport</keyword>
<dbReference type="GO" id="GO:0050660">
    <property type="term" value="F:flavin adenine dinucleotide binding"/>
    <property type="evidence" value="ECO:0007669"/>
    <property type="project" value="InterPro"/>
</dbReference>
<dbReference type="SUPFAM" id="SSF46977">
    <property type="entry name" value="Succinate dehydrogenase/fumarate reductase flavoprotein C-terminal domain"/>
    <property type="match status" value="1"/>
</dbReference>
<comment type="catalytic activity">
    <reaction evidence="15">
        <text>a quinone + succinate = fumarate + a quinol</text>
        <dbReference type="Rhea" id="RHEA:40523"/>
        <dbReference type="ChEBI" id="CHEBI:24646"/>
        <dbReference type="ChEBI" id="CHEBI:29806"/>
        <dbReference type="ChEBI" id="CHEBI:30031"/>
        <dbReference type="ChEBI" id="CHEBI:132124"/>
        <dbReference type="EC" id="1.3.5.1"/>
    </reaction>
</comment>
<reference evidence="21 22" key="1">
    <citation type="submission" date="2019-04" db="EMBL/GenBank/DDBJ databases">
        <authorList>
            <person name="Hwang J.C."/>
        </authorList>
    </citation>
    <scope>NUCLEOTIDE SEQUENCE [LARGE SCALE GENOMIC DNA]</scope>
    <source>
        <strain evidence="21 22">IMCC35001</strain>
    </source>
</reference>
<evidence type="ECO:0000256" key="1">
    <source>
        <dbReference type="ARBA" id="ARBA00001974"/>
    </source>
</evidence>
<sequence length="649" mass="71840">MKTIYTDALVIGGGLAGLRVAIACKERGLNTLVLSLIPAKRSHSAAAQGGMQASLGNSVKGVGDNEDVHFQDTVKGSDWGCDQRVARMFSHVAPKAVRQAAAWGVPWSRVNRGDRKAIVNAQEVTITEPEEAHGLITARDFGGTKKWRTCYTADGTGHSMLYAMDNKAISLGIPVHERKEAIALIEDGERCHGAIVRDLITGELVAYLARTTTIATGGYGRLWSVSTNAIICEGTGQGIALETGKVALGNPEAIQFHPTAIVPVGILTTEGCRGDGGILRDKDGYRFMPDYEPEKKELASRDVVSRRMTEHMRKGKGVDSPYGPHLWLDITLLGREHIEKNLREVQEICQYFLGIDPAEDWIPVRPTQHYSMGGIRTDEQGEAPNLKGLFSVGEAACWDMHGFNRLGGNSLAETVVAGMIVGEYVADACDRYDMGSQALAQQCLNREQAELDRLLAREEGEDPFILRQEMEAIMMDKVGIFRTGEELGKAVAELKSLAERCENLVVNNKKRHANPELVAAIRLRKMIKVALAVAMGAEARTESRGAHSREDYPQRNDRDWLKRTLAFWRDHDIELEYEALDVMAMELPPGYRGYGEDNAIAHPDTARRLQEVEAIAKEFDDRHQRQQQTMAFELPAKFKPKNQRRGEDL</sequence>
<dbReference type="OrthoDB" id="9806724at2"/>
<evidence type="ECO:0000256" key="3">
    <source>
        <dbReference type="ARBA" id="ARBA00008040"/>
    </source>
</evidence>
<comment type="subunit">
    <text evidence="16">Part of an enzyme complex containing three subunits: a flavoprotein (frdA), an iron-sulfur protein (frdB), and diheme cytochrome b (frdC).</text>
</comment>
<proteinExistence type="inferred from homology"/>
<dbReference type="SUPFAM" id="SSF56425">
    <property type="entry name" value="Succinate dehydrogenase/fumarate reductase flavoprotein, catalytic domain"/>
    <property type="match status" value="1"/>
</dbReference>
<dbReference type="Gene3D" id="3.10.20.820">
    <property type="match status" value="1"/>
</dbReference>
<dbReference type="PROSITE" id="PS00504">
    <property type="entry name" value="FRD_SDH_FAD_BINDING"/>
    <property type="match status" value="1"/>
</dbReference>
<keyword evidence="22" id="KW-1185">Reference proteome</keyword>
<evidence type="ECO:0000256" key="2">
    <source>
        <dbReference type="ARBA" id="ARBA00004515"/>
    </source>
</evidence>
<evidence type="ECO:0000256" key="5">
    <source>
        <dbReference type="ARBA" id="ARBA00014044"/>
    </source>
</evidence>
<evidence type="ECO:0000256" key="10">
    <source>
        <dbReference type="ARBA" id="ARBA00022827"/>
    </source>
</evidence>
<dbReference type="SUPFAM" id="SSF51905">
    <property type="entry name" value="FAD/NAD(P)-binding domain"/>
    <property type="match status" value="1"/>
</dbReference>
<feature type="active site" description="Proton acceptor" evidence="17">
    <location>
        <position position="301"/>
    </location>
</feature>
<evidence type="ECO:0000256" key="9">
    <source>
        <dbReference type="ARBA" id="ARBA00022630"/>
    </source>
</evidence>
<dbReference type="InterPro" id="IPR015939">
    <property type="entry name" value="Fum_Rdtase/Succ_DH_flav-like_C"/>
</dbReference>
<dbReference type="InterPro" id="IPR027477">
    <property type="entry name" value="Succ_DH/fumarate_Rdtase_cat_sf"/>
</dbReference>
<evidence type="ECO:0000256" key="13">
    <source>
        <dbReference type="ARBA" id="ARBA00023136"/>
    </source>
</evidence>
<dbReference type="InterPro" id="IPR030664">
    <property type="entry name" value="SdhA/FrdA/AprA"/>
</dbReference>
<comment type="caution">
    <text evidence="21">The sequence shown here is derived from an EMBL/GenBank/DDBJ whole genome shotgun (WGS) entry which is preliminary data.</text>
</comment>
<gene>
    <name evidence="21" type="ORF">FCL40_14345</name>
</gene>
<accession>A0A4U1BBF8</accession>